<evidence type="ECO:0000313" key="3">
    <source>
        <dbReference type="EMBL" id="KAL1510604.1"/>
    </source>
</evidence>
<evidence type="ECO:0000313" key="4">
    <source>
        <dbReference type="Proteomes" id="UP001515480"/>
    </source>
</evidence>
<dbReference type="SUPFAM" id="SSF52540">
    <property type="entry name" value="P-loop containing nucleoside triphosphate hydrolases"/>
    <property type="match status" value="2"/>
</dbReference>
<keyword evidence="4" id="KW-1185">Reference proteome</keyword>
<feature type="region of interest" description="Disordered" evidence="1">
    <location>
        <begin position="1"/>
        <end position="47"/>
    </location>
</feature>
<dbReference type="GO" id="GO:0006886">
    <property type="term" value="P:intracellular protein transport"/>
    <property type="evidence" value="ECO:0007669"/>
    <property type="project" value="InterPro"/>
</dbReference>
<protein>
    <recommendedName>
        <fullName evidence="2">SecA DEAD-like N-terminal domain-containing protein</fullName>
    </recommendedName>
</protein>
<dbReference type="GO" id="GO:0005524">
    <property type="term" value="F:ATP binding"/>
    <property type="evidence" value="ECO:0007669"/>
    <property type="project" value="InterPro"/>
</dbReference>
<comment type="caution">
    <text evidence="3">The sequence shown here is derived from an EMBL/GenBank/DDBJ whole genome shotgun (WGS) entry which is preliminary data.</text>
</comment>
<dbReference type="GO" id="GO:0016020">
    <property type="term" value="C:membrane"/>
    <property type="evidence" value="ECO:0007669"/>
    <property type="project" value="InterPro"/>
</dbReference>
<feature type="region of interest" description="Disordered" evidence="1">
    <location>
        <begin position="700"/>
        <end position="730"/>
    </location>
</feature>
<organism evidence="3 4">
    <name type="scientific">Prymnesium parvum</name>
    <name type="common">Toxic golden alga</name>
    <dbReference type="NCBI Taxonomy" id="97485"/>
    <lineage>
        <taxon>Eukaryota</taxon>
        <taxon>Haptista</taxon>
        <taxon>Haptophyta</taxon>
        <taxon>Prymnesiophyceae</taxon>
        <taxon>Prymnesiales</taxon>
        <taxon>Prymnesiaceae</taxon>
        <taxon>Prymnesium</taxon>
    </lineage>
</organism>
<sequence>MSRISRLSENYEAKPRRGSLGRLIRDTEDFSPPGTPRKQAEPSPVPPLARISLTHRASNEELTRVVKVAEKAALQKSLTATLERHLLSLPLKVDVAGLRASIHDASSLEVDPELIERAREKLSQAEQAHAVGRRKAVVAELERRYLNVPPADIRVVGLRSALAEAEAAGVAPELLEKVRAKLAEALTVRVGVVRHALEREHLAAAPLRTDGAALLSAIEEAEALGVEEELVERAREHRAARRTAEVAARDAAEARLLQEVLPWTLLSVDVKRLETALRKAADSEVAADAIAKGAEQLPVATKRDQVAAELVVALSDPSAVVDVDELLQKVSLAVDAGVPSNELELACSRVHEARALQAARARPISRLLSLLRQPPPTLTASALREALAAARTAAAGDAAALSAEDCALAEHQIQLLERNQMGKDAVTAELLLYAAPLVPSASELAALKKAIVKAPGAGVHPRVLSMVQAKVAEADGDADADLLQRVKRANARAASRAVEKRAQAEKMRSEADQKAKEAADATAARARAFEAALAAANDALAQARAEEKAVADKEGKAYKTLAAAADVAEASRMAAEQLVKRGEEEGTGPTPQLEAEAREAAPSVPALRPQDAITDAKAAWAAAQQKRVDAAKKARKAHEEFSALQLAIRAEDLITIEVKALRTEAALLMEEAVAAPLAATSDNDYGLMAHGTDQASIEQAKLANKQAKGKKSKSSRSRLPTNGTMGSQRELSEAHAVCGLQEELAWTPRQLEVGSSQRHELLLGFVLFGLYSNETTCAAVARAVCLEDPVTAERLMLSLVAVDSTKKVEVNRSVTMPAESLREIRSKSHSRNFSSTFKEIMSPSDAYSGLGMPASLQKRLANEPLRVPPSPLTLPDGGLRRLQDDLVRVVDSWLSHIARLGSPIPCKILKAVVVEKPHADLVFKRTLRGLLEFHAKHATSQATADTALTPELANVAESITYILAASMVRKNVYDDLLSMWITADSSLEPVEALNLVATHLLGRLQESEAAYKQRRDGAKRSGEDMAHEHAILALVALFVKTPRLIGFQTLVPRVFDVYLARKTALREALCRLLSEGAMMDETTLARVANDDELVRQPLFWSVAGMALFCGGAELRDPTALGALLSEAVAQQPSIVAAFLEDQLAKSHADAQMEEHLGPMLQVGLRCLLQHAEKVGLPSISRAINAATEIILTASARHYTHIFPLVLEEWVASPVSADVLNGFVAHFRPRLDRGWVAGDDTDENIIVSLSSLFIERPESFSAFAQLVPRVFETHLQMGTEPRKRLNEILLKYSFDERLEDLIANSDDFVRAPFFWNAQVMPLCTRARIARDYQSLGQTRMQAKDGTDFFLYPRLLALLLRLSSFRAEATADEIARRTKEVLDQFERNPDQQQFLISIFHKLEERTKAEPELFDGVALTVLGDMSENGVSTIAAVRGEGMQLCEQAMTTLLQGYIADRRPMEWKALFKDAANVAFMVKYMFRESLPLAKQKFIESVNNKENFRKMPNANEIQAMLTKLVTETLDSYGNVGIYDPEMLAEIDFLNKPDELVELVSRSRERESRATKWDMKLMTEITMSWMQYMVEKRFPPLTPHHTQAFTVMMMSRFFETYLFSPKDNSKNKWKPKAFIAQLSTGEGKSIVIAMLAIFMVKHYRMKVHVLENNPGLLERDFRVNQPFYERFGISSGKELGDKHVQICYCLKRTIGKHFLTKMVQGELEEELGNTVLIVDEVDDLIVNERPNSNYVGRDSELTPKKKKCYEALRGLKQSDPMPPRPEGVDEDTWRRCKRDAEKCYELKRDKHYRVIVDDGKERVIMLNEHGQVPKVPLTSSWLQYMNYKLCGVEPIAESRLACVCTPYVFRKYRGIFGLTGSVGGRAELAYLMKTYAAVKFDVPRFLDTCIGDARKQVTNHGVIVCESAEKLVARVVEIAHTYYKQVPVLIITSSQAQLHRIHTALKEQGEIPPDEVQRLAEFDEVGNSLASHWQTLIDDATKRLGGVDDSRCRITVTDRFGGRGHDFQVVDKQSNENGGMLVIATSIPDEREWIQWRGRTARQDRPGQFYVVLDQTEPPLSDPKHSKLLQNLKMGKRSSVAVSEDAKIDMLLEVADEGIGERLKKFEEEQATGEKLNELTERYYHKNPRAWEDKWPHPNYPLDVKLRSGLLEYAEASPQEIAQFAEELNVELS</sequence>
<dbReference type="InterPro" id="IPR000185">
    <property type="entry name" value="SecA"/>
</dbReference>
<proteinExistence type="predicted"/>
<feature type="region of interest" description="Disordered" evidence="1">
    <location>
        <begin position="497"/>
        <end position="519"/>
    </location>
</feature>
<dbReference type="InterPro" id="IPR011115">
    <property type="entry name" value="SecA_DEAD"/>
</dbReference>
<accession>A0AB34IZQ0</accession>
<dbReference type="InterPro" id="IPR027417">
    <property type="entry name" value="P-loop_NTPase"/>
</dbReference>
<gene>
    <name evidence="3" type="ORF">AB1Y20_006905</name>
</gene>
<dbReference type="GO" id="GO:0017038">
    <property type="term" value="P:protein import"/>
    <property type="evidence" value="ECO:0007669"/>
    <property type="project" value="InterPro"/>
</dbReference>
<evidence type="ECO:0000256" key="1">
    <source>
        <dbReference type="SAM" id="MobiDB-lite"/>
    </source>
</evidence>
<dbReference type="GO" id="GO:0006605">
    <property type="term" value="P:protein targeting"/>
    <property type="evidence" value="ECO:0007669"/>
    <property type="project" value="InterPro"/>
</dbReference>
<dbReference type="Gene3D" id="3.40.50.300">
    <property type="entry name" value="P-loop containing nucleotide triphosphate hydrolases"/>
    <property type="match status" value="2"/>
</dbReference>
<dbReference type="Proteomes" id="UP001515480">
    <property type="component" value="Unassembled WGS sequence"/>
</dbReference>
<name>A0AB34IZQ0_PRYPA</name>
<feature type="compositionally biased region" description="Polar residues" evidence="1">
    <location>
        <begin position="719"/>
        <end position="729"/>
    </location>
</feature>
<dbReference type="Pfam" id="PF07517">
    <property type="entry name" value="SecA_DEAD"/>
    <property type="match status" value="1"/>
</dbReference>
<dbReference type="PANTHER" id="PTHR30612:SF0">
    <property type="entry name" value="CHLOROPLAST PROTEIN-TRANSPORTING ATPASE"/>
    <property type="match status" value="1"/>
</dbReference>
<feature type="region of interest" description="Disordered" evidence="1">
    <location>
        <begin position="580"/>
        <end position="604"/>
    </location>
</feature>
<feature type="compositionally biased region" description="Basic residues" evidence="1">
    <location>
        <begin position="707"/>
        <end position="716"/>
    </location>
</feature>
<dbReference type="PANTHER" id="PTHR30612">
    <property type="entry name" value="SECA INNER MEMBRANE COMPONENT OF SEC PROTEIN SECRETION SYSTEM"/>
    <property type="match status" value="1"/>
</dbReference>
<dbReference type="EMBL" id="JBGBPQ010000015">
    <property type="protein sequence ID" value="KAL1510604.1"/>
    <property type="molecule type" value="Genomic_DNA"/>
</dbReference>
<reference evidence="3 4" key="1">
    <citation type="journal article" date="2024" name="Science">
        <title>Giant polyketide synthase enzymes in the biosynthesis of giant marine polyether toxins.</title>
        <authorList>
            <person name="Fallon T.R."/>
            <person name="Shende V.V."/>
            <person name="Wierzbicki I.H."/>
            <person name="Pendleton A.L."/>
            <person name="Watervoot N.F."/>
            <person name="Auber R.P."/>
            <person name="Gonzalez D.J."/>
            <person name="Wisecaver J.H."/>
            <person name="Moore B.S."/>
        </authorList>
    </citation>
    <scope>NUCLEOTIDE SEQUENCE [LARGE SCALE GENOMIC DNA]</scope>
    <source>
        <strain evidence="3 4">12B1</strain>
    </source>
</reference>
<feature type="domain" description="SecA DEAD-like N-terminal" evidence="2">
    <location>
        <begin position="1625"/>
        <end position="1868"/>
    </location>
</feature>
<evidence type="ECO:0000259" key="2">
    <source>
        <dbReference type="Pfam" id="PF07517"/>
    </source>
</evidence>